<proteinExistence type="predicted"/>
<dbReference type="PROSITE" id="PS51257">
    <property type="entry name" value="PROKAR_LIPOPROTEIN"/>
    <property type="match status" value="1"/>
</dbReference>
<dbReference type="EMBL" id="CP019948">
    <property type="protein sequence ID" value="ARN79902.1"/>
    <property type="molecule type" value="Genomic_DNA"/>
</dbReference>
<dbReference type="Proteomes" id="UP000193978">
    <property type="component" value="Chromosome"/>
</dbReference>
<dbReference type="GO" id="GO:0019441">
    <property type="term" value="P:L-tryptophan catabolic process to kynurenine"/>
    <property type="evidence" value="ECO:0007669"/>
    <property type="project" value="InterPro"/>
</dbReference>
<dbReference type="STRING" id="655015.B1812_01115"/>
<feature type="chain" id="PRO_5011986601" evidence="1">
    <location>
        <begin position="19"/>
        <end position="269"/>
    </location>
</feature>
<accession>A0A1W6MQR3</accession>
<keyword evidence="1" id="KW-0732">Signal</keyword>
<dbReference type="InterPro" id="IPR007325">
    <property type="entry name" value="KFase/CYL"/>
</dbReference>
<evidence type="ECO:0000256" key="1">
    <source>
        <dbReference type="SAM" id="SignalP"/>
    </source>
</evidence>
<sequence length="269" mass="28581">MLCLLRFAFITVFATACAAAAPAQTLDLASSNVIDLTHAFDADTIYWPTSPSGFELKPLHRGLNERGFFYAANAFCSPEHGGTHLDAPLHFGEGKWTSADIPADRFVGPAVVIDIAAKAEANPDYLLSPADILAFEAAHGQIKEGTIVLLRTGWSARWPNKKAYLGDDTPNDASHLHFPSFGPEAAALLVNERRVRLIGVDTASVDGGTSKDFFVHRIVAAANVSGIENLTHLDQLPATGAIVIALPMKITMGSGGPARVIAIVAKEGR</sequence>
<dbReference type="SUPFAM" id="SSF102198">
    <property type="entry name" value="Putative cyclase"/>
    <property type="match status" value="1"/>
</dbReference>
<evidence type="ECO:0000313" key="2">
    <source>
        <dbReference type="EMBL" id="ARN79902.1"/>
    </source>
</evidence>
<feature type="signal peptide" evidence="1">
    <location>
        <begin position="1"/>
        <end position="18"/>
    </location>
</feature>
<dbReference type="Pfam" id="PF04199">
    <property type="entry name" value="Cyclase"/>
    <property type="match status" value="1"/>
</dbReference>
<name>A0A1W6MQR3_9HYPH</name>
<dbReference type="OrthoDB" id="9777007at2"/>
<evidence type="ECO:0000313" key="3">
    <source>
        <dbReference type="Proteomes" id="UP000193978"/>
    </source>
</evidence>
<dbReference type="GO" id="GO:0004061">
    <property type="term" value="F:arylformamidase activity"/>
    <property type="evidence" value="ECO:0007669"/>
    <property type="project" value="InterPro"/>
</dbReference>
<organism evidence="2 3">
    <name type="scientific">Methylocystis bryophila</name>
    <dbReference type="NCBI Taxonomy" id="655015"/>
    <lineage>
        <taxon>Bacteria</taxon>
        <taxon>Pseudomonadati</taxon>
        <taxon>Pseudomonadota</taxon>
        <taxon>Alphaproteobacteria</taxon>
        <taxon>Hyphomicrobiales</taxon>
        <taxon>Methylocystaceae</taxon>
        <taxon>Methylocystis</taxon>
    </lineage>
</organism>
<reference evidence="2 3" key="1">
    <citation type="submission" date="2017-02" db="EMBL/GenBank/DDBJ databases">
        <authorList>
            <person name="Peterson S.W."/>
        </authorList>
    </citation>
    <scope>NUCLEOTIDE SEQUENCE [LARGE SCALE GENOMIC DNA]</scope>
    <source>
        <strain evidence="2 3">S285</strain>
    </source>
</reference>
<gene>
    <name evidence="2" type="ORF">B1812_01115</name>
</gene>
<keyword evidence="3" id="KW-1185">Reference proteome</keyword>
<dbReference type="AlphaFoldDB" id="A0A1W6MQR3"/>
<dbReference type="PANTHER" id="PTHR31118:SF12">
    <property type="entry name" value="CYCLASE-LIKE PROTEIN 2"/>
    <property type="match status" value="1"/>
</dbReference>
<dbReference type="KEGG" id="mbry:B1812_01115"/>
<dbReference type="Gene3D" id="3.50.30.50">
    <property type="entry name" value="Putative cyclase"/>
    <property type="match status" value="1"/>
</dbReference>
<dbReference type="InterPro" id="IPR037175">
    <property type="entry name" value="KFase_sf"/>
</dbReference>
<dbReference type="RefSeq" id="WP_085769951.1">
    <property type="nucleotide sequence ID" value="NZ_AP027149.1"/>
</dbReference>
<dbReference type="PANTHER" id="PTHR31118">
    <property type="entry name" value="CYCLASE-LIKE PROTEIN 2"/>
    <property type="match status" value="1"/>
</dbReference>
<protein>
    <submittedName>
        <fullName evidence="2">Cyclase</fullName>
    </submittedName>
</protein>